<reference evidence="2 3" key="1">
    <citation type="submission" date="2018-03" db="EMBL/GenBank/DDBJ databases">
        <title>Whole genome sequencing of Histamine producing bacteria.</title>
        <authorList>
            <person name="Butler K."/>
        </authorList>
    </citation>
    <scope>NUCLEOTIDE SEQUENCE [LARGE SCALE GENOMIC DNA]</scope>
    <source>
        <strain evidence="2 3">DSM 19138</strain>
    </source>
</reference>
<evidence type="ECO:0000313" key="2">
    <source>
        <dbReference type="EMBL" id="PSW02689.1"/>
    </source>
</evidence>
<dbReference type="PANTHER" id="PTHR30093">
    <property type="entry name" value="GENERAL SECRETION PATHWAY PROTEIN G"/>
    <property type="match status" value="1"/>
</dbReference>
<evidence type="ECO:0000256" key="1">
    <source>
        <dbReference type="SAM" id="Phobius"/>
    </source>
</evidence>
<keyword evidence="1" id="KW-0812">Transmembrane</keyword>
<proteinExistence type="predicted"/>
<keyword evidence="1" id="KW-1133">Transmembrane helix</keyword>
<dbReference type="GO" id="GO:0043683">
    <property type="term" value="P:type IV pilus assembly"/>
    <property type="evidence" value="ECO:0007669"/>
    <property type="project" value="InterPro"/>
</dbReference>
<dbReference type="InterPro" id="IPR045584">
    <property type="entry name" value="Pilin-like"/>
</dbReference>
<dbReference type="InterPro" id="IPR031982">
    <property type="entry name" value="PilE-like"/>
</dbReference>
<protein>
    <submittedName>
        <fullName evidence="2">Prepilin-type cleavage/methylation domain-containing protein</fullName>
    </submittedName>
</protein>
<dbReference type="EMBL" id="PYMB01000053">
    <property type="protein sequence ID" value="PSW02689.1"/>
    <property type="molecule type" value="Genomic_DNA"/>
</dbReference>
<name>A0A2T3MTV6_9GAMM</name>
<comment type="caution">
    <text evidence="2">The sequence shown here is derived from an EMBL/GenBank/DDBJ whole genome shotgun (WGS) entry which is preliminary data.</text>
</comment>
<dbReference type="PROSITE" id="PS00409">
    <property type="entry name" value="PROKAR_NTER_METHYL"/>
    <property type="match status" value="1"/>
</dbReference>
<gene>
    <name evidence="2" type="ORF">C9J01_29210</name>
</gene>
<sequence length="144" mass="15737">MVRYNFHRGMTLIEMLITVVIIGILTAIALPSYSKHVESARRSEAQTGLIQLQLWAEQQYTISNNYPSSTDLSTGSPSCASCSLSSEYTFSISNTGTGVDRFILTAKVKPNGLQKNDKCKKLTINAAGEKKGYTTGIDAYVGCW</sequence>
<dbReference type="Pfam" id="PF16732">
    <property type="entry name" value="ComP_DUS"/>
    <property type="match status" value="1"/>
</dbReference>
<dbReference type="SUPFAM" id="SSF54523">
    <property type="entry name" value="Pili subunits"/>
    <property type="match status" value="1"/>
</dbReference>
<keyword evidence="1" id="KW-0472">Membrane</keyword>
<dbReference type="Pfam" id="PF07963">
    <property type="entry name" value="N_methyl"/>
    <property type="match status" value="1"/>
</dbReference>
<dbReference type="AlphaFoldDB" id="A0A2T3MTV6"/>
<dbReference type="Gene3D" id="3.30.700.10">
    <property type="entry name" value="Glycoprotein, Type 4 Pilin"/>
    <property type="match status" value="1"/>
</dbReference>
<dbReference type="InterPro" id="IPR012902">
    <property type="entry name" value="N_methyl_site"/>
</dbReference>
<dbReference type="OrthoDB" id="5906095at2"/>
<dbReference type="PANTHER" id="PTHR30093:SF47">
    <property type="entry name" value="TYPE IV PILUS NON-CORE MINOR PILIN PILE"/>
    <property type="match status" value="1"/>
</dbReference>
<evidence type="ECO:0000313" key="3">
    <source>
        <dbReference type="Proteomes" id="UP000241346"/>
    </source>
</evidence>
<organism evidence="2 3">
    <name type="scientific">Photobacterium rosenbergii</name>
    <dbReference type="NCBI Taxonomy" id="294936"/>
    <lineage>
        <taxon>Bacteria</taxon>
        <taxon>Pseudomonadati</taxon>
        <taxon>Pseudomonadota</taxon>
        <taxon>Gammaproteobacteria</taxon>
        <taxon>Vibrionales</taxon>
        <taxon>Vibrionaceae</taxon>
        <taxon>Photobacterium</taxon>
    </lineage>
</organism>
<accession>A0A2T3MTV6</accession>
<dbReference type="Proteomes" id="UP000241346">
    <property type="component" value="Unassembled WGS sequence"/>
</dbReference>
<dbReference type="NCBIfam" id="TIGR02532">
    <property type="entry name" value="IV_pilin_GFxxxE"/>
    <property type="match status" value="1"/>
</dbReference>
<feature type="transmembrane region" description="Helical" evidence="1">
    <location>
        <begin position="12"/>
        <end position="33"/>
    </location>
</feature>